<evidence type="ECO:0000313" key="2">
    <source>
        <dbReference type="Proteomes" id="UP001208017"/>
    </source>
</evidence>
<organism evidence="1 2">
    <name type="scientific">Tumebacillus lacus</name>
    <dbReference type="NCBI Taxonomy" id="2995335"/>
    <lineage>
        <taxon>Bacteria</taxon>
        <taxon>Bacillati</taxon>
        <taxon>Bacillota</taxon>
        <taxon>Bacilli</taxon>
        <taxon>Bacillales</taxon>
        <taxon>Alicyclobacillaceae</taxon>
        <taxon>Tumebacillus</taxon>
    </lineage>
</organism>
<proteinExistence type="predicted"/>
<protein>
    <submittedName>
        <fullName evidence="1">Uncharacterized protein</fullName>
    </submittedName>
</protein>
<accession>A0ABT3X019</accession>
<sequence>MNGRIALGLSVLLNIGLGVLLTMVIREEADINTQERQQYQAAVYFLDAGLSELEGRHAEGADRMNRLKEADRHLLVALENFKAVAPLLSERKIDDGSVLNLVGDAERVTNKVLSDLIYNKPQDPKDEQVLAEVADRLGKAVELLPRQELPEQKQAEAVNQALRGE</sequence>
<keyword evidence="2" id="KW-1185">Reference proteome</keyword>
<comment type="caution">
    <text evidence="1">The sequence shown here is derived from an EMBL/GenBank/DDBJ whole genome shotgun (WGS) entry which is preliminary data.</text>
</comment>
<dbReference type="EMBL" id="JAPMLT010000002">
    <property type="protein sequence ID" value="MCX7569352.1"/>
    <property type="molecule type" value="Genomic_DNA"/>
</dbReference>
<gene>
    <name evidence="1" type="ORF">OS242_05215</name>
</gene>
<reference evidence="1 2" key="1">
    <citation type="submission" date="2022-11" db="EMBL/GenBank/DDBJ databases">
        <title>Study of microbial diversity in lake waters.</title>
        <authorList>
            <person name="Zhang J."/>
        </authorList>
    </citation>
    <scope>NUCLEOTIDE SEQUENCE [LARGE SCALE GENOMIC DNA]</scope>
    <source>
        <strain evidence="1 2">DT12</strain>
    </source>
</reference>
<dbReference type="RefSeq" id="WP_267150597.1">
    <property type="nucleotide sequence ID" value="NZ_JAPMLT010000002.1"/>
</dbReference>
<name>A0ABT3X019_9BACL</name>
<evidence type="ECO:0000313" key="1">
    <source>
        <dbReference type="EMBL" id="MCX7569352.1"/>
    </source>
</evidence>
<dbReference type="Proteomes" id="UP001208017">
    <property type="component" value="Unassembled WGS sequence"/>
</dbReference>